<dbReference type="RefSeq" id="XP_044655341.1">
    <property type="nucleotide sequence ID" value="XM_044799406.1"/>
</dbReference>
<sequence>MPPSFGKNDEYEGDKENVDPEAEETWDTEGAYPDDEQDGAVIAPQPAPVQRYQFPGSRNFTPGALTRPANEATQLRCANSSSAPRYNLNGSAYDQGWRPSESRSSYGQNKQHWKPAKPILSEERPARTLDNWRPSRTTLTTQIVPSFKPNPATPLLLEPNAVLPSYKSSGRTWQDFRLGDVLWAEHSVHSTIPTVTNADLFLCHTADGPKIFKVRLHVCIKKMELHMVCLPMYSHGDNGISRVPKERWYEYSCVGQIGEAGSDRHPLGFTSLGFESDDPTFKLRDTSTVRLVEPRSILYDQPITKVGRIVDGSMEILSSQSRKAEEEAERKFHALTVQQQREAKDAKNKNAMARMRASTSLVPKKK</sequence>
<feature type="region of interest" description="Disordered" evidence="1">
    <location>
        <begin position="338"/>
        <end position="366"/>
    </location>
</feature>
<gene>
    <name evidence="3" type="ORF">CKM354_000417600</name>
</gene>
<organism evidence="3 4">
    <name type="scientific">Cercospora kikuchii</name>
    <dbReference type="NCBI Taxonomy" id="84275"/>
    <lineage>
        <taxon>Eukaryota</taxon>
        <taxon>Fungi</taxon>
        <taxon>Dikarya</taxon>
        <taxon>Ascomycota</taxon>
        <taxon>Pezizomycotina</taxon>
        <taxon>Dothideomycetes</taxon>
        <taxon>Dothideomycetidae</taxon>
        <taxon>Mycosphaerellales</taxon>
        <taxon>Mycosphaerellaceae</taxon>
        <taxon>Cercospora</taxon>
    </lineage>
</organism>
<dbReference type="GeneID" id="68289751"/>
<dbReference type="Pfam" id="PF20233">
    <property type="entry name" value="DUF6590"/>
    <property type="match status" value="1"/>
</dbReference>
<comment type="caution">
    <text evidence="3">The sequence shown here is derived from an EMBL/GenBank/DDBJ whole genome shotgun (WGS) entry which is preliminary data.</text>
</comment>
<feature type="compositionally biased region" description="Polar residues" evidence="1">
    <location>
        <begin position="357"/>
        <end position="366"/>
    </location>
</feature>
<feature type="region of interest" description="Disordered" evidence="1">
    <location>
        <begin position="1"/>
        <end position="65"/>
    </location>
</feature>
<keyword evidence="4" id="KW-1185">Reference proteome</keyword>
<feature type="region of interest" description="Disordered" evidence="1">
    <location>
        <begin position="91"/>
        <end position="123"/>
    </location>
</feature>
<dbReference type="Proteomes" id="UP000825890">
    <property type="component" value="Unassembled WGS sequence"/>
</dbReference>
<reference evidence="3 4" key="1">
    <citation type="submission" date="2021-01" db="EMBL/GenBank/DDBJ databases">
        <title>Cercospora kikuchii MAFF 305040 whole genome shotgun sequence.</title>
        <authorList>
            <person name="Kashiwa T."/>
            <person name="Suzuki T."/>
        </authorList>
    </citation>
    <scope>NUCLEOTIDE SEQUENCE [LARGE SCALE GENOMIC DNA]</scope>
    <source>
        <strain evidence="3 4">MAFF 305040</strain>
    </source>
</reference>
<proteinExistence type="predicted"/>
<feature type="compositionally biased region" description="Acidic residues" evidence="1">
    <location>
        <begin position="19"/>
        <end position="38"/>
    </location>
</feature>
<feature type="domain" description="DUF6590" evidence="2">
    <location>
        <begin position="177"/>
        <end position="318"/>
    </location>
</feature>
<evidence type="ECO:0000313" key="4">
    <source>
        <dbReference type="Proteomes" id="UP000825890"/>
    </source>
</evidence>
<evidence type="ECO:0000259" key="2">
    <source>
        <dbReference type="Pfam" id="PF20233"/>
    </source>
</evidence>
<evidence type="ECO:0000256" key="1">
    <source>
        <dbReference type="SAM" id="MobiDB-lite"/>
    </source>
</evidence>
<name>A0A9P3CAZ7_9PEZI</name>
<dbReference type="EMBL" id="BOLY01000002">
    <property type="protein sequence ID" value="GIZ40854.1"/>
    <property type="molecule type" value="Genomic_DNA"/>
</dbReference>
<dbReference type="AlphaFoldDB" id="A0A9P3CAZ7"/>
<dbReference type="OrthoDB" id="10426646at2759"/>
<evidence type="ECO:0000313" key="3">
    <source>
        <dbReference type="EMBL" id="GIZ40854.1"/>
    </source>
</evidence>
<protein>
    <recommendedName>
        <fullName evidence="2">DUF6590 domain-containing protein</fullName>
    </recommendedName>
</protein>
<accession>A0A9P3CAZ7</accession>
<dbReference type="InterPro" id="IPR046497">
    <property type="entry name" value="DUF6590"/>
</dbReference>
<feature type="compositionally biased region" description="Basic and acidic residues" evidence="1">
    <location>
        <begin position="7"/>
        <end position="18"/>
    </location>
</feature>